<evidence type="ECO:0000313" key="1">
    <source>
        <dbReference type="EMBL" id="KAJ8107872.1"/>
    </source>
</evidence>
<name>A0ACC2HXQ6_9PLEO</name>
<comment type="caution">
    <text evidence="1">The sequence shown here is derived from an EMBL/GenBank/DDBJ whole genome shotgun (WGS) entry which is preliminary data.</text>
</comment>
<accession>A0ACC2HXQ6</accession>
<reference evidence="1" key="1">
    <citation type="submission" date="2022-11" db="EMBL/GenBank/DDBJ databases">
        <title>Genome Sequence of Boeremia exigua.</title>
        <authorList>
            <person name="Buettner E."/>
        </authorList>
    </citation>
    <scope>NUCLEOTIDE SEQUENCE</scope>
    <source>
        <strain evidence="1">CU02</strain>
    </source>
</reference>
<dbReference type="EMBL" id="JAPHNI010000845">
    <property type="protein sequence ID" value="KAJ8107872.1"/>
    <property type="molecule type" value="Genomic_DNA"/>
</dbReference>
<proteinExistence type="predicted"/>
<gene>
    <name evidence="1" type="ORF">OPT61_g8569</name>
</gene>
<sequence>MWTTSILATVVAYLSPAIGASLLSTSTSSSQPAARWECAAGDLSMLAELMPESMLPPPGSSRELKYVLLGVGTQNYTCASGDESSAPGTTGAPSSTILAPSSAAITRLSGSSAASRVWRSP</sequence>
<protein>
    <submittedName>
        <fullName evidence="1">Uncharacterized protein</fullName>
    </submittedName>
</protein>
<keyword evidence="2" id="KW-1185">Reference proteome</keyword>
<evidence type="ECO:0000313" key="2">
    <source>
        <dbReference type="Proteomes" id="UP001153331"/>
    </source>
</evidence>
<organism evidence="1 2">
    <name type="scientific">Boeremia exigua</name>
    <dbReference type="NCBI Taxonomy" id="749465"/>
    <lineage>
        <taxon>Eukaryota</taxon>
        <taxon>Fungi</taxon>
        <taxon>Dikarya</taxon>
        <taxon>Ascomycota</taxon>
        <taxon>Pezizomycotina</taxon>
        <taxon>Dothideomycetes</taxon>
        <taxon>Pleosporomycetidae</taxon>
        <taxon>Pleosporales</taxon>
        <taxon>Pleosporineae</taxon>
        <taxon>Didymellaceae</taxon>
        <taxon>Boeremia</taxon>
    </lineage>
</organism>
<dbReference type="Proteomes" id="UP001153331">
    <property type="component" value="Unassembled WGS sequence"/>
</dbReference>